<dbReference type="EMBL" id="JAIZAY010000016">
    <property type="protein sequence ID" value="KAJ8026533.1"/>
    <property type="molecule type" value="Genomic_DNA"/>
</dbReference>
<gene>
    <name evidence="3" type="ORF">HOLleu_31387</name>
</gene>
<dbReference type="OrthoDB" id="10070516at2759"/>
<accession>A0A9Q0YQB5</accession>
<name>A0A9Q0YQB5_HOLLE</name>
<sequence>MSSNPPDPEVEAEPAGGYVELECVDSPFSDSSSSSSENDESENDDLDLDRAEDAAEAHVPRMGVNPYMFEPVLAEEAHPREEPAAANPANQDRLRVLDWCQCDNCTLMQTVEESICCREYQQIVDTMEETDTPDACLTRHEAYNRIVLCPFVLKVAYIGYSTRERRQMPQDQNG</sequence>
<keyword evidence="4" id="KW-1185">Reference proteome</keyword>
<proteinExistence type="predicted"/>
<dbReference type="Pfam" id="PF20478">
    <property type="entry name" value="P2RX7_C"/>
    <property type="match status" value="1"/>
</dbReference>
<protein>
    <recommendedName>
        <fullName evidence="2">P2X purinoreceptor 7 intracellular domain-containing protein</fullName>
    </recommendedName>
</protein>
<feature type="compositionally biased region" description="Basic and acidic residues" evidence="1">
    <location>
        <begin position="48"/>
        <end position="59"/>
    </location>
</feature>
<dbReference type="Proteomes" id="UP001152320">
    <property type="component" value="Chromosome 16"/>
</dbReference>
<evidence type="ECO:0000313" key="4">
    <source>
        <dbReference type="Proteomes" id="UP001152320"/>
    </source>
</evidence>
<organism evidence="3 4">
    <name type="scientific">Holothuria leucospilota</name>
    <name type="common">Black long sea cucumber</name>
    <name type="synonym">Mertensiothuria leucospilota</name>
    <dbReference type="NCBI Taxonomy" id="206669"/>
    <lineage>
        <taxon>Eukaryota</taxon>
        <taxon>Metazoa</taxon>
        <taxon>Echinodermata</taxon>
        <taxon>Eleutherozoa</taxon>
        <taxon>Echinozoa</taxon>
        <taxon>Holothuroidea</taxon>
        <taxon>Aspidochirotacea</taxon>
        <taxon>Aspidochirotida</taxon>
        <taxon>Holothuriidae</taxon>
        <taxon>Holothuria</taxon>
    </lineage>
</organism>
<feature type="region of interest" description="Disordered" evidence="1">
    <location>
        <begin position="1"/>
        <end position="62"/>
    </location>
</feature>
<dbReference type="InterPro" id="IPR046815">
    <property type="entry name" value="P2RX7_C"/>
</dbReference>
<evidence type="ECO:0000256" key="1">
    <source>
        <dbReference type="SAM" id="MobiDB-lite"/>
    </source>
</evidence>
<feature type="compositionally biased region" description="Acidic residues" evidence="1">
    <location>
        <begin position="37"/>
        <end position="47"/>
    </location>
</feature>
<comment type="caution">
    <text evidence="3">The sequence shown here is derived from an EMBL/GenBank/DDBJ whole genome shotgun (WGS) entry which is preliminary data.</text>
</comment>
<dbReference type="PANTHER" id="PTHR36981:SF1">
    <property type="entry name" value="P2X PURINORECEPTOR 7 INTRACELLULAR DOMAIN-CONTAINING PROTEIN"/>
    <property type="match status" value="1"/>
</dbReference>
<reference evidence="3" key="1">
    <citation type="submission" date="2021-10" db="EMBL/GenBank/DDBJ databases">
        <title>Tropical sea cucumber genome reveals ecological adaptation and Cuvierian tubules defense mechanism.</title>
        <authorList>
            <person name="Chen T."/>
        </authorList>
    </citation>
    <scope>NUCLEOTIDE SEQUENCE</scope>
    <source>
        <strain evidence="3">Nanhai2018</strain>
        <tissue evidence="3">Muscle</tissue>
    </source>
</reference>
<evidence type="ECO:0000313" key="3">
    <source>
        <dbReference type="EMBL" id="KAJ8026533.1"/>
    </source>
</evidence>
<dbReference type="PANTHER" id="PTHR36981">
    <property type="entry name" value="ZGC:195170"/>
    <property type="match status" value="1"/>
</dbReference>
<evidence type="ECO:0000259" key="2">
    <source>
        <dbReference type="Pfam" id="PF20478"/>
    </source>
</evidence>
<feature type="domain" description="P2X purinoreceptor 7 intracellular" evidence="2">
    <location>
        <begin position="87"/>
        <end position="153"/>
    </location>
</feature>
<dbReference type="AlphaFoldDB" id="A0A9Q0YQB5"/>